<dbReference type="VEuPathDB" id="FungiDB:HMPREF1544_04502"/>
<dbReference type="OrthoDB" id="2295321at2759"/>
<dbReference type="EMBL" id="KE123947">
    <property type="protein sequence ID" value="EPB88630.1"/>
    <property type="molecule type" value="Genomic_DNA"/>
</dbReference>
<proteinExistence type="predicted"/>
<organism evidence="1 2">
    <name type="scientific">Mucor circinelloides f. circinelloides (strain 1006PhL)</name>
    <name type="common">Mucormycosis agent</name>
    <name type="synonym">Calyptromyces circinelloides</name>
    <dbReference type="NCBI Taxonomy" id="1220926"/>
    <lineage>
        <taxon>Eukaryota</taxon>
        <taxon>Fungi</taxon>
        <taxon>Fungi incertae sedis</taxon>
        <taxon>Mucoromycota</taxon>
        <taxon>Mucoromycotina</taxon>
        <taxon>Mucoromycetes</taxon>
        <taxon>Mucorales</taxon>
        <taxon>Mucorineae</taxon>
        <taxon>Mucoraceae</taxon>
        <taxon>Mucor</taxon>
    </lineage>
</organism>
<sequence length="325" mass="36639">MNCLTTRCTPVNFDIESPVAKLLGATTTTTASLPIVAEATLSLPTTPIVEALTPLVVATRPPTPHPSILDIEPYWPEPTTCTVPSLPPSLFQMEPFWEEEQPTFIHNPIMVTGWEEAPVNEEGPGSTWLQDVTNGNWMEPVWLNEFNEDQQEEEEVLIEPFIFNNIDFNNDSDDHWATRIRNHYPDDDAASIISVLSGRYQQRVNMEYPPSPPTLRTDGPLFDPVTIAESGSPTIRDEVRIRRINELFGLDLPLNPGAVDDGDNNSTERFSVVIDEDHVVTTYNDYNLFDNNNHSNYSPYLPIFTMMILNDDEAHSSNNKKVVIQ</sequence>
<reference evidence="2" key="1">
    <citation type="submission" date="2013-05" db="EMBL/GenBank/DDBJ databases">
        <title>The Genome sequence of Mucor circinelloides f. circinelloides 1006PhL.</title>
        <authorList>
            <consortium name="The Broad Institute Genomics Platform"/>
            <person name="Cuomo C."/>
            <person name="Earl A."/>
            <person name="Findley K."/>
            <person name="Lee S.C."/>
            <person name="Walker B."/>
            <person name="Young S."/>
            <person name="Zeng Q."/>
            <person name="Gargeya S."/>
            <person name="Fitzgerald M."/>
            <person name="Haas B."/>
            <person name="Abouelleil A."/>
            <person name="Allen A.W."/>
            <person name="Alvarado L."/>
            <person name="Arachchi H.M."/>
            <person name="Berlin A.M."/>
            <person name="Chapman S.B."/>
            <person name="Gainer-Dewar J."/>
            <person name="Goldberg J."/>
            <person name="Griggs A."/>
            <person name="Gujja S."/>
            <person name="Hansen M."/>
            <person name="Howarth C."/>
            <person name="Imamovic A."/>
            <person name="Ireland A."/>
            <person name="Larimer J."/>
            <person name="McCowan C."/>
            <person name="Murphy C."/>
            <person name="Pearson M."/>
            <person name="Poon T.W."/>
            <person name="Priest M."/>
            <person name="Roberts A."/>
            <person name="Saif S."/>
            <person name="Shea T."/>
            <person name="Sisk P."/>
            <person name="Sykes S."/>
            <person name="Wortman J."/>
            <person name="Nusbaum C."/>
            <person name="Birren B."/>
        </authorList>
    </citation>
    <scope>NUCLEOTIDE SEQUENCE [LARGE SCALE GENOMIC DNA]</scope>
    <source>
        <strain evidence="2">1006PhL</strain>
    </source>
</reference>
<keyword evidence="2" id="KW-1185">Reference proteome</keyword>
<accession>S2K8M4</accession>
<dbReference type="AlphaFoldDB" id="S2K8M4"/>
<evidence type="ECO:0000313" key="2">
    <source>
        <dbReference type="Proteomes" id="UP000014254"/>
    </source>
</evidence>
<protein>
    <submittedName>
        <fullName evidence="1">Uncharacterized protein</fullName>
    </submittedName>
</protein>
<dbReference type="InParanoid" id="S2K8M4"/>
<name>S2K8M4_MUCC1</name>
<evidence type="ECO:0000313" key="1">
    <source>
        <dbReference type="EMBL" id="EPB88630.1"/>
    </source>
</evidence>
<dbReference type="Proteomes" id="UP000014254">
    <property type="component" value="Unassembled WGS sequence"/>
</dbReference>
<gene>
    <name evidence="1" type="ORF">HMPREF1544_04502</name>
</gene>